<dbReference type="EMBL" id="CAJJDP010000035">
    <property type="protein sequence ID" value="CAD8158393.1"/>
    <property type="molecule type" value="Genomic_DNA"/>
</dbReference>
<evidence type="ECO:0000313" key="3">
    <source>
        <dbReference type="EMBL" id="CAD8158393.1"/>
    </source>
</evidence>
<gene>
    <name evidence="3" type="ORF">POCTA_138.1.T0350164</name>
</gene>
<dbReference type="OMA" id="IQVNCLT"/>
<evidence type="ECO:0000313" key="4">
    <source>
        <dbReference type="Proteomes" id="UP000683925"/>
    </source>
</evidence>
<feature type="compositionally biased region" description="Polar residues" evidence="2">
    <location>
        <begin position="1"/>
        <end position="15"/>
    </location>
</feature>
<feature type="coiled-coil region" evidence="1">
    <location>
        <begin position="75"/>
        <end position="109"/>
    </location>
</feature>
<keyword evidence="1" id="KW-0175">Coiled coil</keyword>
<organism evidence="3 4">
    <name type="scientific">Paramecium octaurelia</name>
    <dbReference type="NCBI Taxonomy" id="43137"/>
    <lineage>
        <taxon>Eukaryota</taxon>
        <taxon>Sar</taxon>
        <taxon>Alveolata</taxon>
        <taxon>Ciliophora</taxon>
        <taxon>Intramacronucleata</taxon>
        <taxon>Oligohymenophorea</taxon>
        <taxon>Peniculida</taxon>
        <taxon>Parameciidae</taxon>
        <taxon>Paramecium</taxon>
    </lineage>
</organism>
<keyword evidence="4" id="KW-1185">Reference proteome</keyword>
<evidence type="ECO:0000256" key="1">
    <source>
        <dbReference type="SAM" id="Coils"/>
    </source>
</evidence>
<name>A0A8S1U315_PAROT</name>
<dbReference type="Proteomes" id="UP000683925">
    <property type="component" value="Unassembled WGS sequence"/>
</dbReference>
<dbReference type="OrthoDB" id="292627at2759"/>
<protein>
    <submittedName>
        <fullName evidence="3">Uncharacterized protein</fullName>
    </submittedName>
</protein>
<accession>A0A8S1U315</accession>
<comment type="caution">
    <text evidence="3">The sequence shown here is derived from an EMBL/GenBank/DDBJ whole genome shotgun (WGS) entry which is preliminary data.</text>
</comment>
<proteinExistence type="predicted"/>
<sequence>MSAKKITSPQTNRCHPTSRGHDIKTIQKLEFFTSTNAKINKVFNYQSSKHQLTSVTEQIQVNCLTNKVSLKNGQNNDREKIINQLLQENLKLKEQNDQKNKLIEMLIDERTDIKRVTSLHIPHIPHERDIQQSKTNFRLQSPNHMEFTFYKSPSRGLPKEFQITPSRKMFF</sequence>
<evidence type="ECO:0000256" key="2">
    <source>
        <dbReference type="SAM" id="MobiDB-lite"/>
    </source>
</evidence>
<feature type="region of interest" description="Disordered" evidence="2">
    <location>
        <begin position="1"/>
        <end position="20"/>
    </location>
</feature>
<reference evidence="3" key="1">
    <citation type="submission" date="2021-01" db="EMBL/GenBank/DDBJ databases">
        <authorList>
            <consortium name="Genoscope - CEA"/>
            <person name="William W."/>
        </authorList>
    </citation>
    <scope>NUCLEOTIDE SEQUENCE</scope>
</reference>
<dbReference type="AlphaFoldDB" id="A0A8S1U315"/>